<dbReference type="HAMAP" id="MF_03014">
    <property type="entry name" value="KFase"/>
    <property type="match status" value="1"/>
</dbReference>
<comment type="function">
    <text evidence="3">Catalyzes the hydrolysis of N-formyl-L-kynurenine to L-kynurenine, the second step in the kynurenine pathway of tryptophan degradation. Kynurenine may be further oxidized to nicotinic acid, NAD(H) and NADP(H). Required for elimination of toxic metabolites.</text>
</comment>
<keyword evidence="2 3" id="KW-0823">Tryptophan catabolism</keyword>
<dbReference type="GO" id="GO:0004061">
    <property type="term" value="F:arylformamidase activity"/>
    <property type="evidence" value="ECO:0007669"/>
    <property type="project" value="UniProtKB-UniRule"/>
</dbReference>
<dbReference type="PANTHER" id="PTHR48081:SF33">
    <property type="entry name" value="KYNURENINE FORMAMIDASE"/>
    <property type="match status" value="1"/>
</dbReference>
<name>A0A9W9PU08_9EURO</name>
<dbReference type="InterPro" id="IPR027519">
    <property type="entry name" value="KFase_ver/fungi-typ"/>
</dbReference>
<feature type="active site" evidence="3">
    <location>
        <position position="297"/>
    </location>
</feature>
<evidence type="ECO:0000256" key="3">
    <source>
        <dbReference type="HAMAP-Rule" id="MF_03014"/>
    </source>
</evidence>
<dbReference type="GO" id="GO:0017000">
    <property type="term" value="P:antibiotic biosynthetic process"/>
    <property type="evidence" value="ECO:0007669"/>
    <property type="project" value="UniProtKB-ARBA"/>
</dbReference>
<evidence type="ECO:0000256" key="2">
    <source>
        <dbReference type="ARBA" id="ARBA00023079"/>
    </source>
</evidence>
<reference evidence="6" key="2">
    <citation type="journal article" date="2023" name="IMA Fungus">
        <title>Comparative genomic study of the Penicillium genus elucidates a diverse pangenome and 15 lateral gene transfer events.</title>
        <authorList>
            <person name="Petersen C."/>
            <person name="Sorensen T."/>
            <person name="Nielsen M.R."/>
            <person name="Sondergaard T.E."/>
            <person name="Sorensen J.L."/>
            <person name="Fitzpatrick D.A."/>
            <person name="Frisvad J.C."/>
            <person name="Nielsen K.L."/>
        </authorList>
    </citation>
    <scope>NUCLEOTIDE SEQUENCE</scope>
    <source>
        <strain evidence="6">IBT 21472</strain>
    </source>
</reference>
<comment type="domain">
    <text evidence="3">The main chain amide nitrogen atoms of the second glycine and its adjacent residue in the HGGXW motif define the oxyanion hole, and stabilize the oxyanion that forms during the nucleophilic attack by the catalytic serine during substrate cleavage.</text>
</comment>
<feature type="domain" description="AB hydrolase-1" evidence="5">
    <location>
        <begin position="63"/>
        <end position="261"/>
    </location>
</feature>
<dbReference type="Gene3D" id="3.40.50.1820">
    <property type="entry name" value="alpha/beta hydrolase"/>
    <property type="match status" value="1"/>
</dbReference>
<protein>
    <recommendedName>
        <fullName evidence="3">Kynurenine formamidase</fullName>
        <shortName evidence="3">KFA</shortName>
        <shortName evidence="3">KFase</shortName>
        <ecNumber evidence="3">3.5.1.9</ecNumber>
    </recommendedName>
    <alternativeName>
        <fullName evidence="3">Arylformamidase</fullName>
    </alternativeName>
    <alternativeName>
        <fullName evidence="3">N-formylkynurenine formamidase</fullName>
        <shortName evidence="3">FKF</shortName>
    </alternativeName>
</protein>
<comment type="similarity">
    <text evidence="3">Belongs to the kynurenine formamidase family.</text>
</comment>
<organism evidence="6 7">
    <name type="scientific">Penicillium atrosanguineum</name>
    <dbReference type="NCBI Taxonomy" id="1132637"/>
    <lineage>
        <taxon>Eukaryota</taxon>
        <taxon>Fungi</taxon>
        <taxon>Dikarya</taxon>
        <taxon>Ascomycota</taxon>
        <taxon>Pezizomycotina</taxon>
        <taxon>Eurotiomycetes</taxon>
        <taxon>Eurotiomycetidae</taxon>
        <taxon>Eurotiales</taxon>
        <taxon>Aspergillaceae</taxon>
        <taxon>Penicillium</taxon>
    </lineage>
</organism>
<dbReference type="Pfam" id="PF12697">
    <property type="entry name" value="Abhydrolase_6"/>
    <property type="match status" value="1"/>
</dbReference>
<evidence type="ECO:0000259" key="5">
    <source>
        <dbReference type="Pfam" id="PF12697"/>
    </source>
</evidence>
<evidence type="ECO:0000313" key="6">
    <source>
        <dbReference type="EMBL" id="KAJ5307374.1"/>
    </source>
</evidence>
<dbReference type="GO" id="GO:0072330">
    <property type="term" value="P:monocarboxylic acid biosynthetic process"/>
    <property type="evidence" value="ECO:0007669"/>
    <property type="project" value="UniProtKB-ARBA"/>
</dbReference>
<gene>
    <name evidence="6" type="ORF">N7476_008030</name>
</gene>
<dbReference type="OrthoDB" id="420264at2759"/>
<proteinExistence type="inferred from homology"/>
<dbReference type="AlphaFoldDB" id="A0A9W9PU08"/>
<feature type="region of interest" description="Disordered" evidence="4">
    <location>
        <begin position="78"/>
        <end position="97"/>
    </location>
</feature>
<comment type="caution">
    <text evidence="6">The sequence shown here is derived from an EMBL/GenBank/DDBJ whole genome shotgun (WGS) entry which is preliminary data.</text>
</comment>
<dbReference type="PANTHER" id="PTHR48081">
    <property type="entry name" value="AB HYDROLASE SUPERFAMILY PROTEIN C4A8.06C"/>
    <property type="match status" value="1"/>
</dbReference>
<dbReference type="EC" id="3.5.1.9" evidence="3"/>
<keyword evidence="7" id="KW-1185">Reference proteome</keyword>
<feature type="active site" description="Nucleophile" evidence="3">
    <location>
        <position position="129"/>
    </location>
</feature>
<dbReference type="SUPFAM" id="SSF53474">
    <property type="entry name" value="alpha/beta-Hydrolases"/>
    <property type="match status" value="1"/>
</dbReference>
<dbReference type="InterPro" id="IPR029058">
    <property type="entry name" value="AB_hydrolase_fold"/>
</dbReference>
<sequence length="327" mass="35838">MPSASKRTVTYGRHSVLQTISITSLESRKDAYWVIYIHGGAWRDPTVTSESFDKAEAILRASNLPISGFASISYRLSPHPRFPQNPPTTSPYESRSAKHPDHIRDVEAALAFLQNTYGFGPRYILVGHSCGATLAFQSVMGAIANHREMAHNPDADGGAGVEAVSTTPEPLPPRLRAKPTAIVGVAGIYDLRRLIDTHRTISAYREFIEGAFGEDDMVWDGASPAQMVGSRGVEGGWKTGRLVVLAQSPDDELVDMGQREAMQDALKGWEQTEAQVSPDELTHKDRRVRTLDISGAHDDAWINGDEIARSIQFAFKELQEMGLAPEA</sequence>
<dbReference type="GO" id="GO:0019441">
    <property type="term" value="P:L-tryptophan catabolic process to kynurenine"/>
    <property type="evidence" value="ECO:0007669"/>
    <property type="project" value="UniProtKB-UniRule"/>
</dbReference>
<dbReference type="InterPro" id="IPR000073">
    <property type="entry name" value="AB_hydrolase_1"/>
</dbReference>
<comment type="pathway">
    <text evidence="3">Amino-acid degradation; L-tryptophan degradation via kynurenine pathway; L-kynurenine from L-tryptophan: step 2/2.</text>
</comment>
<keyword evidence="1 3" id="KW-0378">Hydrolase</keyword>
<dbReference type="InterPro" id="IPR050300">
    <property type="entry name" value="GDXG_lipolytic_enzyme"/>
</dbReference>
<reference evidence="6" key="1">
    <citation type="submission" date="2022-12" db="EMBL/GenBank/DDBJ databases">
        <authorList>
            <person name="Petersen C."/>
        </authorList>
    </citation>
    <scope>NUCLEOTIDE SEQUENCE</scope>
    <source>
        <strain evidence="6">IBT 21472</strain>
    </source>
</reference>
<comment type="catalytic activity">
    <reaction evidence="3">
        <text>N-formyl-L-kynurenine + H2O = L-kynurenine + formate + H(+)</text>
        <dbReference type="Rhea" id="RHEA:13009"/>
        <dbReference type="ChEBI" id="CHEBI:15377"/>
        <dbReference type="ChEBI" id="CHEBI:15378"/>
        <dbReference type="ChEBI" id="CHEBI:15740"/>
        <dbReference type="ChEBI" id="CHEBI:57959"/>
        <dbReference type="ChEBI" id="CHEBI:58629"/>
        <dbReference type="EC" id="3.5.1.9"/>
    </reaction>
</comment>
<evidence type="ECO:0000313" key="7">
    <source>
        <dbReference type="Proteomes" id="UP001147746"/>
    </source>
</evidence>
<evidence type="ECO:0000256" key="1">
    <source>
        <dbReference type="ARBA" id="ARBA00022801"/>
    </source>
</evidence>
<evidence type="ECO:0000256" key="4">
    <source>
        <dbReference type="SAM" id="MobiDB-lite"/>
    </source>
</evidence>
<accession>A0A9W9PU08</accession>
<dbReference type="EMBL" id="JAPZBO010000008">
    <property type="protein sequence ID" value="KAJ5307374.1"/>
    <property type="molecule type" value="Genomic_DNA"/>
</dbReference>
<feature type="active site" evidence="3">
    <location>
        <position position="251"/>
    </location>
</feature>
<dbReference type="GO" id="GO:0034354">
    <property type="term" value="P:'de novo' NAD+ biosynthetic process from L-tryptophan"/>
    <property type="evidence" value="ECO:0007669"/>
    <property type="project" value="UniProtKB-UniRule"/>
</dbReference>
<comment type="subunit">
    <text evidence="3">Homodimer.</text>
</comment>
<dbReference type="Proteomes" id="UP001147746">
    <property type="component" value="Unassembled WGS sequence"/>
</dbReference>
<feature type="compositionally biased region" description="Pro residues" evidence="4">
    <location>
        <begin position="80"/>
        <end position="89"/>
    </location>
</feature>
<feature type="short sequence motif" description="HGGXW" evidence="3">
    <location>
        <begin position="38"/>
        <end position="42"/>
    </location>
</feature>